<keyword evidence="1" id="KW-0175">Coiled coil</keyword>
<dbReference type="AlphaFoldDB" id="A0A9P4PQ14"/>
<dbReference type="Proteomes" id="UP000799764">
    <property type="component" value="Unassembled WGS sequence"/>
</dbReference>
<feature type="compositionally biased region" description="Acidic residues" evidence="2">
    <location>
        <begin position="1100"/>
        <end position="1118"/>
    </location>
</feature>
<evidence type="ECO:0000313" key="4">
    <source>
        <dbReference type="EMBL" id="KAF2447283.1"/>
    </source>
</evidence>
<dbReference type="OrthoDB" id="1577640at2759"/>
<evidence type="ECO:0000256" key="2">
    <source>
        <dbReference type="SAM" id="MobiDB-lite"/>
    </source>
</evidence>
<proteinExistence type="predicted"/>
<comment type="caution">
    <text evidence="4">The sequence shown here is derived from an EMBL/GenBank/DDBJ whole genome shotgun (WGS) entry which is preliminary data.</text>
</comment>
<evidence type="ECO:0000259" key="3">
    <source>
        <dbReference type="Pfam" id="PF17111"/>
    </source>
</evidence>
<reference evidence="4" key="1">
    <citation type="journal article" date="2020" name="Stud. Mycol.">
        <title>101 Dothideomycetes genomes: a test case for predicting lifestyles and emergence of pathogens.</title>
        <authorList>
            <person name="Haridas S."/>
            <person name="Albert R."/>
            <person name="Binder M."/>
            <person name="Bloem J."/>
            <person name="Labutti K."/>
            <person name="Salamov A."/>
            <person name="Andreopoulos B."/>
            <person name="Baker S."/>
            <person name="Barry K."/>
            <person name="Bills G."/>
            <person name="Bluhm B."/>
            <person name="Cannon C."/>
            <person name="Castanera R."/>
            <person name="Culley D."/>
            <person name="Daum C."/>
            <person name="Ezra D."/>
            <person name="Gonzalez J."/>
            <person name="Henrissat B."/>
            <person name="Kuo A."/>
            <person name="Liang C."/>
            <person name="Lipzen A."/>
            <person name="Lutzoni F."/>
            <person name="Magnuson J."/>
            <person name="Mondo S."/>
            <person name="Nolan M."/>
            <person name="Ohm R."/>
            <person name="Pangilinan J."/>
            <person name="Park H.-J."/>
            <person name="Ramirez L."/>
            <person name="Alfaro M."/>
            <person name="Sun H."/>
            <person name="Tritt A."/>
            <person name="Yoshinaga Y."/>
            <person name="Zwiers L.-H."/>
            <person name="Turgeon B."/>
            <person name="Goodwin S."/>
            <person name="Spatafora J."/>
            <person name="Crous P."/>
            <person name="Grigoriev I."/>
        </authorList>
    </citation>
    <scope>NUCLEOTIDE SEQUENCE</scope>
    <source>
        <strain evidence="4">CBS 690.94</strain>
    </source>
</reference>
<feature type="region of interest" description="Disordered" evidence="2">
    <location>
        <begin position="1091"/>
        <end position="1118"/>
    </location>
</feature>
<protein>
    <recommendedName>
        <fullName evidence="3">Azaphilone pigments biosynthesis cluster protein L N-terminal domain-containing protein</fullName>
    </recommendedName>
</protein>
<feature type="domain" description="Azaphilone pigments biosynthesis cluster protein L N-terminal" evidence="3">
    <location>
        <begin position="41"/>
        <end position="227"/>
    </location>
</feature>
<accession>A0A9P4PQ14</accession>
<sequence length="1118" mass="125725">MSSNQRAGFKLSSASSQPLPLPYSIFFITPSFPFNFADAMADPLSVGGSAVGVVSLGLVVCKELHSFISDVRTAADKAEDIRANLESLENHLERLETELGKLDPTTSTAAASADVVVCVNALNRIKQKLASTASGSGSIIRQRLRSIKFHLSYPFKTDDLDYLRSLLKNIRDDLHLALQTVNLEQNRMNTETLRNHISHETRLVQRTVVGQQRILESTIDSQFSQQTYHIQGGFQDVGSETSLIRTEISQLRSTIEPVASRIFDLSRLEASLSRLQSRIDHLDPVNIAQRASHSDFSGAQRLNRTLKSYEHTVSQARRKVLSCGCRTRTSSVEVTLWSAVLSSTVTNSHASGCPYSAFGNALTDIDLRISLCSTLLRRKFTLAMGVSRSLMKGIAIRAGLRAITIVGENSEAFSLITEYTYWENSELYQPGSWDIVAAKLHKLFGTRRASPHDRLRDGRTILHHLCHRQKSVGTDVESPTQLQTVVDNLRCLASYLLEHMEGTAHVTDNSGKTCLELCTVDRQWSPFITQLLEHDVSISARYFDDFVVYGSKGLRQHSFYGYEHLIEISDTYIAIIFKDASRFSELLSNGQALQDQELEILNLYEMAVAMSWTEGFGLLIKNRVRLRRTESGLFKSVVRYCDIDLLRFWLNIRPSLDPSDLKILGALELALDYTIETEDSEKIDAVIDALARQRRDLEALAVKHLCEADYSPDHDRLLDLNAWTICDILEDQGVEVPPALIPSRTSIYYFENFPRRNLNTGVLDALYKAGFKDLSKNDQLDASTTFLTPLIWNIAGGLLLPSSWNNIPIPLSWFLAKGLDLDELWPNSHTKGSHLLAWLVGRSVYREELARIRPGIHSSPNFYAWISIPTTSTQVVAGVVMEQEEAQRVLNQEVDEANLRSCIIDALADETSDLCECHCSPSGCIPMSLLFRSLKDDGWYYSSLQSLDIAVQAVAKRILPFVLTSSNNRHKFTIAIRIIIFWKLEIRHTCCDLDRFSHRLTFKPESIGTCKPEPLYSPKDTKRIHNEDRHLIDVLEKLVPELDQAYDDLGLPFDDFVYSHMLPRIDEELEKLAKDDEQFAEGRRALGVIMESLPGHVSDEEVESGSEGGEDQESSDED</sequence>
<feature type="coiled-coil region" evidence="1">
    <location>
        <begin position="71"/>
        <end position="98"/>
    </location>
</feature>
<keyword evidence="5" id="KW-1185">Reference proteome</keyword>
<dbReference type="Pfam" id="PF17111">
    <property type="entry name" value="PigL_N"/>
    <property type="match status" value="1"/>
</dbReference>
<name>A0A9P4PQ14_9PLEO</name>
<evidence type="ECO:0000313" key="5">
    <source>
        <dbReference type="Proteomes" id="UP000799764"/>
    </source>
</evidence>
<dbReference type="InterPro" id="IPR031348">
    <property type="entry name" value="PigL_N"/>
</dbReference>
<gene>
    <name evidence="4" type="ORF">P171DRAFT_483329</name>
</gene>
<evidence type="ECO:0000256" key="1">
    <source>
        <dbReference type="SAM" id="Coils"/>
    </source>
</evidence>
<dbReference type="EMBL" id="MU001497">
    <property type="protein sequence ID" value="KAF2447283.1"/>
    <property type="molecule type" value="Genomic_DNA"/>
</dbReference>
<organism evidence="4 5">
    <name type="scientific">Karstenula rhodostoma CBS 690.94</name>
    <dbReference type="NCBI Taxonomy" id="1392251"/>
    <lineage>
        <taxon>Eukaryota</taxon>
        <taxon>Fungi</taxon>
        <taxon>Dikarya</taxon>
        <taxon>Ascomycota</taxon>
        <taxon>Pezizomycotina</taxon>
        <taxon>Dothideomycetes</taxon>
        <taxon>Pleosporomycetidae</taxon>
        <taxon>Pleosporales</taxon>
        <taxon>Massarineae</taxon>
        <taxon>Didymosphaeriaceae</taxon>
        <taxon>Karstenula</taxon>
    </lineage>
</organism>